<dbReference type="OrthoDB" id="10350184at2759"/>
<name>A0A1R3KQS6_9ROSI</name>
<accession>A0A1R3KQS6</accession>
<comment type="caution">
    <text evidence="1">The sequence shown here is derived from an EMBL/GenBank/DDBJ whole genome shotgun (WGS) entry which is preliminary data.</text>
</comment>
<keyword evidence="2" id="KW-1185">Reference proteome</keyword>
<evidence type="ECO:0000313" key="2">
    <source>
        <dbReference type="Proteomes" id="UP000187203"/>
    </source>
</evidence>
<gene>
    <name evidence="1" type="ORF">COLO4_05492</name>
</gene>
<organism evidence="1 2">
    <name type="scientific">Corchorus olitorius</name>
    <dbReference type="NCBI Taxonomy" id="93759"/>
    <lineage>
        <taxon>Eukaryota</taxon>
        <taxon>Viridiplantae</taxon>
        <taxon>Streptophyta</taxon>
        <taxon>Embryophyta</taxon>
        <taxon>Tracheophyta</taxon>
        <taxon>Spermatophyta</taxon>
        <taxon>Magnoliopsida</taxon>
        <taxon>eudicotyledons</taxon>
        <taxon>Gunneridae</taxon>
        <taxon>Pentapetalae</taxon>
        <taxon>rosids</taxon>
        <taxon>malvids</taxon>
        <taxon>Malvales</taxon>
        <taxon>Malvaceae</taxon>
        <taxon>Grewioideae</taxon>
        <taxon>Apeibeae</taxon>
        <taxon>Corchorus</taxon>
    </lineage>
</organism>
<dbReference type="AlphaFoldDB" id="A0A1R3KQS6"/>
<proteinExistence type="predicted"/>
<evidence type="ECO:0000313" key="1">
    <source>
        <dbReference type="EMBL" id="OMP09420.1"/>
    </source>
</evidence>
<dbReference type="EMBL" id="AWUE01012365">
    <property type="protein sequence ID" value="OMP09420.1"/>
    <property type="molecule type" value="Genomic_DNA"/>
</dbReference>
<protein>
    <submittedName>
        <fullName evidence="1">Uncharacterized protein</fullName>
    </submittedName>
</protein>
<dbReference type="Proteomes" id="UP000187203">
    <property type="component" value="Unassembled WGS sequence"/>
</dbReference>
<sequence>MGPHGDLIDSPVVNRAASKCQEMANVMMKASACVGGNITLWPLTQTIIPVT</sequence>
<reference evidence="2" key="1">
    <citation type="submission" date="2013-09" db="EMBL/GenBank/DDBJ databases">
        <title>Corchorus olitorius genome sequencing.</title>
        <authorList>
            <person name="Alam M."/>
            <person name="Haque M.S."/>
            <person name="Islam M.S."/>
            <person name="Emdad E.M."/>
            <person name="Islam M.M."/>
            <person name="Ahmed B."/>
            <person name="Halim A."/>
            <person name="Hossen Q.M.M."/>
            <person name="Hossain M.Z."/>
            <person name="Ahmed R."/>
            <person name="Khan M.M."/>
            <person name="Islam R."/>
            <person name="Rashid M.M."/>
            <person name="Khan S.A."/>
            <person name="Rahman M.S."/>
            <person name="Alam M."/>
            <person name="Yahiya A.S."/>
            <person name="Khan M.S."/>
            <person name="Azam M.S."/>
            <person name="Haque T."/>
            <person name="Lashkar M.Z.H."/>
            <person name="Akhand A.I."/>
            <person name="Morshed G."/>
            <person name="Roy S."/>
            <person name="Uddin K.S."/>
            <person name="Rabeya T."/>
            <person name="Hossain A.S."/>
            <person name="Chowdhury A."/>
            <person name="Snigdha A.R."/>
            <person name="Mortoza M.S."/>
            <person name="Matin S.A."/>
            <person name="Hoque S.M.E."/>
            <person name="Islam M.K."/>
            <person name="Roy D.K."/>
            <person name="Haider R."/>
            <person name="Moosa M.M."/>
            <person name="Elias S.M."/>
            <person name="Hasan A.M."/>
            <person name="Jahan S."/>
            <person name="Shafiuddin M."/>
            <person name="Mahmood N."/>
            <person name="Shommy N.S."/>
        </authorList>
    </citation>
    <scope>NUCLEOTIDE SEQUENCE [LARGE SCALE GENOMIC DNA]</scope>
    <source>
        <strain evidence="2">cv. O-4</strain>
    </source>
</reference>